<dbReference type="AlphaFoldDB" id="A0AAW2L486"/>
<organism evidence="1">
    <name type="scientific">Sesamum radiatum</name>
    <name type="common">Black benniseed</name>
    <dbReference type="NCBI Taxonomy" id="300843"/>
    <lineage>
        <taxon>Eukaryota</taxon>
        <taxon>Viridiplantae</taxon>
        <taxon>Streptophyta</taxon>
        <taxon>Embryophyta</taxon>
        <taxon>Tracheophyta</taxon>
        <taxon>Spermatophyta</taxon>
        <taxon>Magnoliopsida</taxon>
        <taxon>eudicotyledons</taxon>
        <taxon>Gunneridae</taxon>
        <taxon>Pentapetalae</taxon>
        <taxon>asterids</taxon>
        <taxon>lamiids</taxon>
        <taxon>Lamiales</taxon>
        <taxon>Pedaliaceae</taxon>
        <taxon>Sesamum</taxon>
    </lineage>
</organism>
<sequence>MVNAVGENSTSNLLKDAIFSLAIGSNDVINYFQQSVPFLGGSVSPAVFQGFMVSNLTMQLK</sequence>
<proteinExistence type="predicted"/>
<gene>
    <name evidence="1" type="ORF">Sradi_5705300</name>
</gene>
<reference evidence="1" key="2">
    <citation type="journal article" date="2024" name="Plant">
        <title>Genomic evolution and insights into agronomic trait innovations of Sesamum species.</title>
        <authorList>
            <person name="Miao H."/>
            <person name="Wang L."/>
            <person name="Qu L."/>
            <person name="Liu H."/>
            <person name="Sun Y."/>
            <person name="Le M."/>
            <person name="Wang Q."/>
            <person name="Wei S."/>
            <person name="Zheng Y."/>
            <person name="Lin W."/>
            <person name="Duan Y."/>
            <person name="Cao H."/>
            <person name="Xiong S."/>
            <person name="Wang X."/>
            <person name="Wei L."/>
            <person name="Li C."/>
            <person name="Ma Q."/>
            <person name="Ju M."/>
            <person name="Zhao R."/>
            <person name="Li G."/>
            <person name="Mu C."/>
            <person name="Tian Q."/>
            <person name="Mei H."/>
            <person name="Zhang T."/>
            <person name="Gao T."/>
            <person name="Zhang H."/>
        </authorList>
    </citation>
    <scope>NUCLEOTIDE SEQUENCE</scope>
    <source>
        <strain evidence="1">G02</strain>
    </source>
</reference>
<comment type="caution">
    <text evidence="1">The sequence shown here is derived from an EMBL/GenBank/DDBJ whole genome shotgun (WGS) entry which is preliminary data.</text>
</comment>
<evidence type="ECO:0000313" key="1">
    <source>
        <dbReference type="EMBL" id="KAL0313060.1"/>
    </source>
</evidence>
<reference evidence="1" key="1">
    <citation type="submission" date="2020-06" db="EMBL/GenBank/DDBJ databases">
        <authorList>
            <person name="Li T."/>
            <person name="Hu X."/>
            <person name="Zhang T."/>
            <person name="Song X."/>
            <person name="Zhang H."/>
            <person name="Dai N."/>
            <person name="Sheng W."/>
            <person name="Hou X."/>
            <person name="Wei L."/>
        </authorList>
    </citation>
    <scope>NUCLEOTIDE SEQUENCE</scope>
    <source>
        <strain evidence="1">G02</strain>
        <tissue evidence="1">Leaf</tissue>
    </source>
</reference>
<name>A0AAW2L486_SESRA</name>
<dbReference type="EMBL" id="JACGWJ010000026">
    <property type="protein sequence ID" value="KAL0313060.1"/>
    <property type="molecule type" value="Genomic_DNA"/>
</dbReference>
<feature type="non-terminal residue" evidence="1">
    <location>
        <position position="61"/>
    </location>
</feature>
<protein>
    <submittedName>
        <fullName evidence="1">GDSL esterase/lipase</fullName>
    </submittedName>
</protein>
<accession>A0AAW2L486</accession>